<feature type="transmembrane region" description="Helical" evidence="10">
    <location>
        <begin position="12"/>
        <end position="32"/>
    </location>
</feature>
<keyword evidence="3" id="KW-0145">Chemotaxis</keyword>
<evidence type="ECO:0000256" key="2">
    <source>
        <dbReference type="ARBA" id="ARBA00022475"/>
    </source>
</evidence>
<keyword evidence="4 10" id="KW-0812">Transmembrane</keyword>
<keyword evidence="8" id="KW-0807">Transducer</keyword>
<dbReference type="SMART" id="SM01049">
    <property type="entry name" value="Cache_2"/>
    <property type="match status" value="1"/>
</dbReference>
<dbReference type="Pfam" id="PF17200">
    <property type="entry name" value="sCache_2"/>
    <property type="match status" value="1"/>
</dbReference>
<dbReference type="Pfam" id="PF00015">
    <property type="entry name" value="MCPsignal"/>
    <property type="match status" value="1"/>
</dbReference>
<proteinExistence type="inferred from homology"/>
<dbReference type="InterPro" id="IPR004090">
    <property type="entry name" value="Chemotax_Me-accpt_rcpt"/>
</dbReference>
<dbReference type="SMART" id="SM00283">
    <property type="entry name" value="MA"/>
    <property type="match status" value="1"/>
</dbReference>
<dbReference type="SMART" id="SM00304">
    <property type="entry name" value="HAMP"/>
    <property type="match status" value="2"/>
</dbReference>
<evidence type="ECO:0000256" key="6">
    <source>
        <dbReference type="ARBA" id="ARBA00023136"/>
    </source>
</evidence>
<dbReference type="Gene3D" id="1.10.8.500">
    <property type="entry name" value="HAMP domain in histidine kinase"/>
    <property type="match status" value="1"/>
</dbReference>
<dbReference type="Pfam" id="PF00672">
    <property type="entry name" value="HAMP"/>
    <property type="match status" value="2"/>
</dbReference>
<evidence type="ECO:0000313" key="13">
    <source>
        <dbReference type="EMBL" id="WOI33443.1"/>
    </source>
</evidence>
<gene>
    <name evidence="13" type="ORF">R1T40_01420</name>
</gene>
<feature type="region of interest" description="Disordered" evidence="9">
    <location>
        <begin position="573"/>
        <end position="600"/>
    </location>
</feature>
<dbReference type="InterPro" id="IPR051310">
    <property type="entry name" value="MCP_chemotaxis"/>
</dbReference>
<keyword evidence="5 10" id="KW-1133">Transmembrane helix</keyword>
<evidence type="ECO:0000256" key="4">
    <source>
        <dbReference type="ARBA" id="ARBA00022692"/>
    </source>
</evidence>
<dbReference type="InterPro" id="IPR003660">
    <property type="entry name" value="HAMP_dom"/>
</dbReference>
<dbReference type="InterPro" id="IPR033480">
    <property type="entry name" value="sCache_2"/>
</dbReference>
<dbReference type="InterPro" id="IPR004089">
    <property type="entry name" value="MCPsignal_dom"/>
</dbReference>
<sequence>MPAAFYGLSNRIYALVALALIAAASLTFFTLNHASEAAYDLRTEELRHITDVGLSHIEAYSNRVEAGEMTLEEAKDAVYQILNDLRFGDNGYIYAFDSDIVYSVHPFRPQWVGGESQRNLKDVHGNKIFEAILGSMDSEGRSVSTIYFENPATKKVEPKLTYAQYYEPWDWYLGTGAYVNDIEADIARMRMRALAGLGVALAVLIGVSLLIIRSMLPPLNALKERMATMADGDLESDVPGLSDRSEIGQMAHAVANFRDGLQMQAALEAEAQLKDEERQRVVAILSQRLAKFAEGDLTVRVDDAMPEEFRQVAEDFNATVTQISDLMRKLVIGVERIESESEALDSSSRELGMRTETQAASLEETSAALTELSASVRNSAEESRAASERVQQASERTERGAQVVRKTIEAMRGIEESSAKISSITSLIDDISFQTSLLALNAGVEAARAGEAGRGFAVVAGEVRALAGKSSDAAREIADLIGNANREVETGVALARDSGTALDEINEHISAINETVSALAEAAREQSTGLSEITSAADQLDQVTQQNAAMFEETSAATQRLRDEANTLALNARQFQVSERDDDSVQRQASETRSRSHHTG</sequence>
<feature type="domain" description="HAMP" evidence="12">
    <location>
        <begin position="213"/>
        <end position="266"/>
    </location>
</feature>
<dbReference type="CDD" id="cd11386">
    <property type="entry name" value="MCP_signal"/>
    <property type="match status" value="1"/>
</dbReference>
<comment type="similarity">
    <text evidence="7">Belongs to the methyl-accepting chemotaxis (MCP) protein family.</text>
</comment>
<dbReference type="PANTHER" id="PTHR43531:SF11">
    <property type="entry name" value="METHYL-ACCEPTING CHEMOTAXIS PROTEIN 3"/>
    <property type="match status" value="1"/>
</dbReference>
<keyword evidence="2" id="KW-1003">Cell membrane</keyword>
<evidence type="ECO:0000259" key="12">
    <source>
        <dbReference type="PROSITE" id="PS50885"/>
    </source>
</evidence>
<feature type="transmembrane region" description="Helical" evidence="10">
    <location>
        <begin position="194"/>
        <end position="216"/>
    </location>
</feature>
<dbReference type="Gene3D" id="1.10.287.950">
    <property type="entry name" value="Methyl-accepting chemotaxis protein"/>
    <property type="match status" value="1"/>
</dbReference>
<evidence type="ECO:0000256" key="1">
    <source>
        <dbReference type="ARBA" id="ARBA00004651"/>
    </source>
</evidence>
<evidence type="ECO:0000256" key="9">
    <source>
        <dbReference type="SAM" id="MobiDB-lite"/>
    </source>
</evidence>
<name>A0ABZ0HF50_TRISK</name>
<dbReference type="Proteomes" id="UP001302666">
    <property type="component" value="Chromosome"/>
</dbReference>
<evidence type="ECO:0000256" key="10">
    <source>
        <dbReference type="SAM" id="Phobius"/>
    </source>
</evidence>
<dbReference type="PROSITE" id="PS50111">
    <property type="entry name" value="CHEMOTAXIS_TRANSDUC_2"/>
    <property type="match status" value="1"/>
</dbReference>
<keyword evidence="6 10" id="KW-0472">Membrane</keyword>
<dbReference type="RefSeq" id="WP_317385609.1">
    <property type="nucleotide sequence ID" value="NZ_CP136704.1"/>
</dbReference>
<dbReference type="CDD" id="cd06225">
    <property type="entry name" value="HAMP"/>
    <property type="match status" value="2"/>
</dbReference>
<evidence type="ECO:0000259" key="11">
    <source>
        <dbReference type="PROSITE" id="PS50111"/>
    </source>
</evidence>
<keyword evidence="14" id="KW-1185">Reference proteome</keyword>
<accession>A0ABZ0HF50</accession>
<comment type="subcellular location">
    <subcellularLocation>
        <location evidence="1">Cell membrane</location>
        <topology evidence="1">Multi-pass membrane protein</topology>
    </subcellularLocation>
</comment>
<evidence type="ECO:0000256" key="3">
    <source>
        <dbReference type="ARBA" id="ARBA00022500"/>
    </source>
</evidence>
<dbReference type="SUPFAM" id="SSF58104">
    <property type="entry name" value="Methyl-accepting chemotaxis protein (MCP) signaling domain"/>
    <property type="match status" value="1"/>
</dbReference>
<dbReference type="EMBL" id="CP136704">
    <property type="protein sequence ID" value="WOI33443.1"/>
    <property type="molecule type" value="Genomic_DNA"/>
</dbReference>
<dbReference type="Gene3D" id="3.30.450.20">
    <property type="entry name" value="PAS domain"/>
    <property type="match status" value="1"/>
</dbReference>
<evidence type="ECO:0000313" key="14">
    <source>
        <dbReference type="Proteomes" id="UP001302666"/>
    </source>
</evidence>
<dbReference type="PROSITE" id="PS50885">
    <property type="entry name" value="HAMP"/>
    <property type="match status" value="2"/>
</dbReference>
<feature type="domain" description="Methyl-accepting transducer" evidence="11">
    <location>
        <begin position="333"/>
        <end position="562"/>
    </location>
</feature>
<feature type="region of interest" description="Disordered" evidence="9">
    <location>
        <begin position="375"/>
        <end position="399"/>
    </location>
</feature>
<evidence type="ECO:0000256" key="8">
    <source>
        <dbReference type="PROSITE-ProRule" id="PRU00284"/>
    </source>
</evidence>
<evidence type="ECO:0000256" key="7">
    <source>
        <dbReference type="ARBA" id="ARBA00029447"/>
    </source>
</evidence>
<reference evidence="13 14" key="1">
    <citation type="submission" date="2023-10" db="EMBL/GenBank/DDBJ databases">
        <title>Eight complete genome sequences of bacteria isolated from laboratory stock of Giant Kelp gametophytes.</title>
        <authorList>
            <person name="Tolentino B."/>
            <person name="Nuzhdin S."/>
        </authorList>
    </citation>
    <scope>NUCLEOTIDE SEQUENCE [LARGE SCALE GENOMIC DNA]</scope>
    <source>
        <strain evidence="13 14">LC.270.F.C4</strain>
    </source>
</reference>
<dbReference type="PRINTS" id="PR00260">
    <property type="entry name" value="CHEMTRNSDUCR"/>
</dbReference>
<organism evidence="13 14">
    <name type="scientific">Tritonibacter scottomollicae</name>
    <name type="common">Epibacterium scottomollicae</name>
    <dbReference type="NCBI Taxonomy" id="483013"/>
    <lineage>
        <taxon>Bacteria</taxon>
        <taxon>Pseudomonadati</taxon>
        <taxon>Pseudomonadota</taxon>
        <taxon>Alphaproteobacteria</taxon>
        <taxon>Rhodobacterales</taxon>
        <taxon>Paracoccaceae</taxon>
        <taxon>Tritonibacter</taxon>
    </lineage>
</organism>
<feature type="domain" description="HAMP" evidence="12">
    <location>
        <begin position="276"/>
        <end position="328"/>
    </location>
</feature>
<dbReference type="SUPFAM" id="SSF158472">
    <property type="entry name" value="HAMP domain-like"/>
    <property type="match status" value="1"/>
</dbReference>
<protein>
    <submittedName>
        <fullName evidence="13">Methyl-accepting chemotaxis protein</fullName>
    </submittedName>
</protein>
<evidence type="ECO:0000256" key="5">
    <source>
        <dbReference type="ARBA" id="ARBA00022989"/>
    </source>
</evidence>
<dbReference type="PANTHER" id="PTHR43531">
    <property type="entry name" value="PROTEIN ICFG"/>
    <property type="match status" value="1"/>
</dbReference>